<dbReference type="GO" id="GO:0005730">
    <property type="term" value="C:nucleolus"/>
    <property type="evidence" value="ECO:0007669"/>
    <property type="project" value="TreeGrafter"/>
</dbReference>
<dbReference type="RefSeq" id="XP_009494896.1">
    <property type="nucleotide sequence ID" value="XM_009496621.1"/>
</dbReference>
<dbReference type="PANTHER" id="PTHR15682:SF2">
    <property type="entry name" value="UNHEALTHY RIBOSOME BIOGENESIS PROTEIN 2 HOMOLOG"/>
    <property type="match status" value="1"/>
</dbReference>
<protein>
    <submittedName>
        <fullName evidence="2">Uncharacterized protein</fullName>
    </submittedName>
</protein>
<dbReference type="GeneID" id="20527439"/>
<keyword evidence="3" id="KW-1185">Reference proteome</keyword>
<sequence length="2264" mass="230088">MVFRRAPVLLHQNFIAGPPAGHIWHLCCHTLLTSLPRASDSVSWNGGRAGRLRRRRSSVGLTPTEPGASREVSTVDECDLFEWLATTLVRFSGPKSTPSAGLFFLSLEVDTWRLLGDMLEFLVDSLRARPIRAPLLQAVSFASRWIACPIAGDYRVPNPDGLAVQVVRALRLLLLPHGLHALDLQRRRKAAISELVLSSADRSLHHPALAHPAPAIDLLRAPYAAVFRPGDVAHIALVADLTRAVAEAGAAPITPADGLLGECPARADAVDGPLPAAARLWQLWRTAALHLCLHSELSAVSSLSDSGAQGDGASGAAAGIRRSFAAICDDLLAPLAGVMTSTDTAPVDAGLARRVLASTLFHPDHLFEFASSWLWGLGLTAGGLAGHTHQEAAKLAAGTAPAPAEGDPAAGKKRGRGKAAADAGAGAGAGAPAGEASIAGTAVRLPPVRSYPRRLFEMLYTGLYPGLLAGGDGAATMAAVSLLGVLPVLLTDFTLAVGRRLARSDPGPGAGGRDKAASEHASPADATATSAAEDDAIAMSFNFFRELAALVVPLVVLGLDRPVAAGQAEAQTVGCAALVTLAQLLAIAAGELDLSPGRRVTAMAMAAGPLLLGPEAGPAAVLDGDTACWLAGAGRASGADSSSAPLAATTAALGQLLDLGADRVAVSASPSATAFGLRPMANDDRSRRQSATLAALARLSLGLCLGFREVAMVAGAWATGGHALLGRLVADPMGAVPGSGLSRAGRDSGAQQAQLAAESVAHAVWAAPLAAASTAEPAPGAGAMMGGASPALATAALVCLTSLVRMDYGLLDRHLVQVWQACLPGFRRLDDVTATAGSPSALRRGATRLSCRLVETYSRLSLLDRCLRALWRGLLLAAASARQPGAGVASPPVLPGPVLAALTEGVAHIQHPGPALAVVVAGLVEPLVECATGGPGPGAVACPSHRWLVLAVARQLADTLAGRLGGGVDVLTQPVAEVFIGQSAWPAEDLARVRAGLGLERGAPVTGALLLSQIGPLVAGLWPAAASPAPDLAAGPAGAPLDVAGRLAVEAGLLTLSLARLSPAALVGTLAAMPAGPEMAVGQLVALARGLATRVDACGPAVYATWPEVASTAGPDGPSAGKSSGKSGSRAVPKDMSLLAGRRALAGDLGQLAALLPALLGLLHAASVQGLDAGQPVVLDTPRPWDLGSGCPDLPVGRATLLRCLEAVVHATGAACRLAVAEQDLAHFGGAPAGGHGHDEGAAGAAQGAGLAGWPEPSLAVMRLVAECGPLLGRHFDWAAAWSPGPARELAEDFLAQLMLAAGVESAAPLAAGDRPVLGDLLRNALWFESGLLHSGPVLAAASRRCLLQAVPVPVPGASTAVLLRPDPAGPLGALGAIDRDAPAMGALLGHLAPGRALFLSAGSRPVRRSARLQGGHHVSTDDQALGSLLLPEAGPADAGAAAAALCRRSLAGPLSYWSLLPPGAAPAEWLLAAAATLLHALYWAAAEAAQRAAGVAQPASAATVAVQALLRRGFSLAGRLLAWATAGSVAAGAQRAAAGATRSADHLSPGLALALLRGPLARWAELLGSGAELPADWHAALDPCRLVRALAMLAVDDAAGGLSDLLAHCLVAGTTGRSAHEEPCHEGRACVCAGRLRMDTARLRAAAHCLEGVVLRLRQSTGATTGKRGRRSALALDPAVAGRLGAIERLAVDMVATLATRGLWDAASEAGPPVWELLAARGLAGLRLLQVCLRVQSARTQGHLTFGPTGEDSPAKGTLSGDVLAGAIRAAMADTPWLGAAGAGGPRGAGQAFGLVAQLAQLVGEQGSLVGLHTADLLAAVTMVTRMDANRAVTGSSDEAEESVAQTLARQLAAPLRYIGAGGFPAAGQQVVAALAAASQGPGAMTLGAGLSALAQAVLELSAGGGPGQEAAVVQEARRASFLVMGHAAVGLANAAHIDVASRWARLLSRSLLLSMQHRPQNVAAMLAALQRLAGRRPMRAAAELGGAQHALAALGAQQPPPMADDDGQSPWSRAHALPPAGVVSVSGPATLCPEADVLLVPHGLPEYRASCQRLHTALFDLHLNLIRHARQALTDLAALYVPCLRAFMVTYLLPTMAEAVPLGFYSVLVPWSLGLAHDVFPVAGAMARVAPAMPGSPVAGGPALPQAHALRDVSQVLEQFAELGRQVDKYAVSLVVDYIRCVEATAAGQHIRRAVQMGLHAVLALCVSPPTKGRKSHSSVVSRAEKESALQQAMLTLGQAGRLLLKTLRREHLIWHQYSGRV</sequence>
<gene>
    <name evidence="2" type="ORF">H696_02714</name>
</gene>
<organism evidence="2">
    <name type="scientific">Fonticula alba</name>
    <name type="common">Slime mold</name>
    <dbReference type="NCBI Taxonomy" id="691883"/>
    <lineage>
        <taxon>Eukaryota</taxon>
        <taxon>Rotosphaerida</taxon>
        <taxon>Fonticulaceae</taxon>
        <taxon>Fonticula</taxon>
    </lineage>
</organism>
<evidence type="ECO:0000313" key="2">
    <source>
        <dbReference type="EMBL" id="KCV70380.1"/>
    </source>
</evidence>
<feature type="region of interest" description="Disordered" evidence="1">
    <location>
        <begin position="392"/>
        <end position="433"/>
    </location>
</feature>
<evidence type="ECO:0000256" key="1">
    <source>
        <dbReference type="SAM" id="MobiDB-lite"/>
    </source>
</evidence>
<name>A0A058Z7X6_FONAL</name>
<dbReference type="PANTHER" id="PTHR15682">
    <property type="entry name" value="UNHEALTHY RIBOSOME BIOGENESIS PROTEIN 2 HOMOLOG"/>
    <property type="match status" value="1"/>
</dbReference>
<proteinExistence type="predicted"/>
<feature type="compositionally biased region" description="Low complexity" evidence="1">
    <location>
        <begin position="1113"/>
        <end position="1129"/>
    </location>
</feature>
<feature type="region of interest" description="Disordered" evidence="1">
    <location>
        <begin position="1112"/>
        <end position="1132"/>
    </location>
</feature>
<reference evidence="2" key="1">
    <citation type="submission" date="2013-04" db="EMBL/GenBank/DDBJ databases">
        <title>The Genome Sequence of Fonticula alba ATCC 38817.</title>
        <authorList>
            <consortium name="The Broad Institute Genomics Platform"/>
            <person name="Russ C."/>
            <person name="Cuomo C."/>
            <person name="Burger G."/>
            <person name="Gray M.W."/>
            <person name="Holland P.W.H."/>
            <person name="King N."/>
            <person name="Lang F.B.F."/>
            <person name="Roger A.J."/>
            <person name="Ruiz-Trillo I."/>
            <person name="Brown M."/>
            <person name="Walker B."/>
            <person name="Young S."/>
            <person name="Zeng Q."/>
            <person name="Gargeya S."/>
            <person name="Fitzgerald M."/>
            <person name="Haas B."/>
            <person name="Abouelleil A."/>
            <person name="Allen A.W."/>
            <person name="Alvarado L."/>
            <person name="Arachchi H.M."/>
            <person name="Berlin A.M."/>
            <person name="Chapman S.B."/>
            <person name="Gainer-Dewar J."/>
            <person name="Goldberg J."/>
            <person name="Griggs A."/>
            <person name="Gujja S."/>
            <person name="Hansen M."/>
            <person name="Howarth C."/>
            <person name="Imamovic A."/>
            <person name="Ireland A."/>
            <person name="Larimer J."/>
            <person name="McCowan C."/>
            <person name="Murphy C."/>
            <person name="Pearson M."/>
            <person name="Poon T.W."/>
            <person name="Priest M."/>
            <person name="Roberts A."/>
            <person name="Saif S."/>
            <person name="Shea T."/>
            <person name="Sisk P."/>
            <person name="Sykes S."/>
            <person name="Wortman J."/>
            <person name="Nusbaum C."/>
            <person name="Birren B."/>
        </authorList>
    </citation>
    <scope>NUCLEOTIDE SEQUENCE [LARGE SCALE GENOMIC DNA]</scope>
    <source>
        <strain evidence="2">ATCC 38817</strain>
    </source>
</reference>
<dbReference type="GO" id="GO:0042254">
    <property type="term" value="P:ribosome biogenesis"/>
    <property type="evidence" value="ECO:0007669"/>
    <property type="project" value="TreeGrafter"/>
</dbReference>
<dbReference type="Proteomes" id="UP000030693">
    <property type="component" value="Unassembled WGS sequence"/>
</dbReference>
<evidence type="ECO:0000313" key="3">
    <source>
        <dbReference type="Proteomes" id="UP000030693"/>
    </source>
</evidence>
<feature type="compositionally biased region" description="Low complexity" evidence="1">
    <location>
        <begin position="393"/>
        <end position="409"/>
    </location>
</feature>
<dbReference type="EMBL" id="KB932204">
    <property type="protein sequence ID" value="KCV70380.1"/>
    <property type="molecule type" value="Genomic_DNA"/>
</dbReference>
<accession>A0A058Z7X6</accession>
<dbReference type="InterPro" id="IPR052609">
    <property type="entry name" value="Ribosome_Biogenesis_Reg"/>
</dbReference>
<feature type="region of interest" description="Disordered" evidence="1">
    <location>
        <begin position="504"/>
        <end position="528"/>
    </location>
</feature>